<accession>A0ABQ7DZC1</accession>
<proteinExistence type="predicted"/>
<keyword evidence="2" id="KW-1185">Reference proteome</keyword>
<comment type="caution">
    <text evidence="1">The sequence shown here is derived from an EMBL/GenBank/DDBJ whole genome shotgun (WGS) entry which is preliminary data.</text>
</comment>
<evidence type="ECO:0000313" key="1">
    <source>
        <dbReference type="EMBL" id="KAF3582583.1"/>
    </source>
</evidence>
<organism evidence="1 2">
    <name type="scientific">Brassica cretica</name>
    <name type="common">Mustard</name>
    <dbReference type="NCBI Taxonomy" id="69181"/>
    <lineage>
        <taxon>Eukaryota</taxon>
        <taxon>Viridiplantae</taxon>
        <taxon>Streptophyta</taxon>
        <taxon>Embryophyta</taxon>
        <taxon>Tracheophyta</taxon>
        <taxon>Spermatophyta</taxon>
        <taxon>Magnoliopsida</taxon>
        <taxon>eudicotyledons</taxon>
        <taxon>Gunneridae</taxon>
        <taxon>Pentapetalae</taxon>
        <taxon>rosids</taxon>
        <taxon>malvids</taxon>
        <taxon>Brassicales</taxon>
        <taxon>Brassicaceae</taxon>
        <taxon>Brassiceae</taxon>
        <taxon>Brassica</taxon>
    </lineage>
</organism>
<name>A0ABQ7DZC1_BRACR</name>
<dbReference type="Proteomes" id="UP000266723">
    <property type="component" value="Unassembled WGS sequence"/>
</dbReference>
<dbReference type="EMBL" id="QGKV02000649">
    <property type="protein sequence ID" value="KAF3582583.1"/>
    <property type="molecule type" value="Genomic_DNA"/>
</dbReference>
<gene>
    <name evidence="1" type="ORF">DY000_02032360</name>
</gene>
<evidence type="ECO:0000313" key="2">
    <source>
        <dbReference type="Proteomes" id="UP000266723"/>
    </source>
</evidence>
<sequence length="113" mass="11949">MLIDSGTSKSIDYDTSETIDTTTATLIDSTTSTSTNVTTSTSIDGTTSESIAHTIPASIDGDTYFRSTPLEINGRSSCPLDIADSTHKSTDVSGCSPSPDVEKEITMEDFLEL</sequence>
<protein>
    <submittedName>
        <fullName evidence="1">Uncharacterized protein</fullName>
    </submittedName>
</protein>
<reference evidence="1 2" key="1">
    <citation type="journal article" date="2020" name="BMC Genomics">
        <title>Intraspecific diversification of the crop wild relative Brassica cretica Lam. using demographic model selection.</title>
        <authorList>
            <person name="Kioukis A."/>
            <person name="Michalopoulou V.A."/>
            <person name="Briers L."/>
            <person name="Pirintsos S."/>
            <person name="Studholme D.J."/>
            <person name="Pavlidis P."/>
            <person name="Sarris P.F."/>
        </authorList>
    </citation>
    <scope>NUCLEOTIDE SEQUENCE [LARGE SCALE GENOMIC DNA]</scope>
    <source>
        <strain evidence="2">cv. PFS-1207/04</strain>
    </source>
</reference>